<evidence type="ECO:0000313" key="1">
    <source>
        <dbReference type="EMBL" id="MQR01512.1"/>
    </source>
</evidence>
<name>A0A843YWA5_9BURK</name>
<dbReference type="Gene3D" id="3.40.50.300">
    <property type="entry name" value="P-loop containing nucleotide triphosphate hydrolases"/>
    <property type="match status" value="1"/>
</dbReference>
<proteinExistence type="predicted"/>
<evidence type="ECO:0000313" key="2">
    <source>
        <dbReference type="Proteomes" id="UP000451565"/>
    </source>
</evidence>
<comment type="caution">
    <text evidence="1">The sequence shown here is derived from an EMBL/GenBank/DDBJ whole genome shotgun (WGS) entry which is preliminary data.</text>
</comment>
<gene>
    <name evidence="1" type="ORF">GEV47_12595</name>
</gene>
<protein>
    <submittedName>
        <fullName evidence="1">AAA family ATPase</fullName>
    </submittedName>
</protein>
<accession>A0A843YWA5</accession>
<reference evidence="1 2" key="1">
    <citation type="submission" date="2019-10" db="EMBL/GenBank/DDBJ databases">
        <title>Glaciimonas soli sp. nov., a psychrophilic bacterium isolated from the forest soil of a high elevation mountain in Taiwan.</title>
        <authorList>
            <person name="Wang L.-T."/>
            <person name="Shieh W.Y."/>
        </authorList>
    </citation>
    <scope>NUCLEOTIDE SEQUENCE [LARGE SCALE GENOMIC DNA]</scope>
    <source>
        <strain evidence="1 2">GS1</strain>
    </source>
</reference>
<dbReference type="AlphaFoldDB" id="A0A843YWA5"/>
<keyword evidence="2" id="KW-1185">Reference proteome</keyword>
<dbReference type="Proteomes" id="UP000451565">
    <property type="component" value="Unassembled WGS sequence"/>
</dbReference>
<dbReference type="SUPFAM" id="SSF52540">
    <property type="entry name" value="P-loop containing nucleoside triphosphate hydrolases"/>
    <property type="match status" value="1"/>
</dbReference>
<dbReference type="InterPro" id="IPR027417">
    <property type="entry name" value="P-loop_NTPase"/>
</dbReference>
<sequence>MLHLICGKIASGKSTLAHRLGAEPKTVLISEDEWLSQLFPGEIASLQDYVRCTARLRGLMGIHVEHLLRTGISVVLDFPANTLDSRQWMRNIFESAGSAHCLHYLDVADEECKRRLRRRNDDGSHRFTTSEAEFDAISRYFIVPSSEEDFNVLKE</sequence>
<dbReference type="OrthoDB" id="531205at2"/>
<dbReference type="Pfam" id="PF13671">
    <property type="entry name" value="AAA_33"/>
    <property type="match status" value="1"/>
</dbReference>
<dbReference type="EMBL" id="WINI01000007">
    <property type="protein sequence ID" value="MQR01512.1"/>
    <property type="molecule type" value="Genomic_DNA"/>
</dbReference>
<organism evidence="1 2">
    <name type="scientific">Glaciimonas soli</name>
    <dbReference type="NCBI Taxonomy" id="2590999"/>
    <lineage>
        <taxon>Bacteria</taxon>
        <taxon>Pseudomonadati</taxon>
        <taxon>Pseudomonadota</taxon>
        <taxon>Betaproteobacteria</taxon>
        <taxon>Burkholderiales</taxon>
        <taxon>Oxalobacteraceae</taxon>
        <taxon>Glaciimonas</taxon>
    </lineage>
</organism>